<comment type="caution">
    <text evidence="1">The sequence shown here is derived from an EMBL/GenBank/DDBJ whole genome shotgun (WGS) entry which is preliminary data.</text>
</comment>
<proteinExistence type="predicted"/>
<evidence type="ECO:0000313" key="2">
    <source>
        <dbReference type="Proteomes" id="UP000563426"/>
    </source>
</evidence>
<dbReference type="OrthoDB" id="5518292at2"/>
<sequence length="83" mass="9009">MRTFLIGGLLAMAVGCGGPMEQEEAADLASQESALPDCMNTDNMITYYNDASHSIIVGQRGCYCGSWVNWGQVSTSYWENTSC</sequence>
<keyword evidence="2" id="KW-1185">Reference proteome</keyword>
<reference evidence="1 2" key="1">
    <citation type="submission" date="2020-05" db="EMBL/GenBank/DDBJ databases">
        <authorList>
            <person name="Whitworth D."/>
        </authorList>
    </citation>
    <scope>NUCLEOTIDE SEQUENCE [LARGE SCALE GENOMIC DNA]</scope>
    <source>
        <strain evidence="1 2">AB043B</strain>
    </source>
</reference>
<name>A0A3A8HX11_9BACT</name>
<dbReference type="RefSeq" id="WP_120526920.1">
    <property type="nucleotide sequence ID" value="NZ_JABFJV010000435.1"/>
</dbReference>
<dbReference type="EMBL" id="JABFJV010000435">
    <property type="protein sequence ID" value="NOK39227.1"/>
    <property type="molecule type" value="Genomic_DNA"/>
</dbReference>
<gene>
    <name evidence="1" type="ORF">HMI49_39230</name>
</gene>
<dbReference type="Proteomes" id="UP000563426">
    <property type="component" value="Unassembled WGS sequence"/>
</dbReference>
<accession>A0A3A8HX11</accession>
<evidence type="ECO:0000313" key="1">
    <source>
        <dbReference type="EMBL" id="NOK39227.1"/>
    </source>
</evidence>
<dbReference type="PROSITE" id="PS51257">
    <property type="entry name" value="PROKAR_LIPOPROTEIN"/>
    <property type="match status" value="1"/>
</dbReference>
<dbReference type="AlphaFoldDB" id="A0A3A8HX11"/>
<protein>
    <submittedName>
        <fullName evidence="1">Uncharacterized protein</fullName>
    </submittedName>
</protein>
<organism evidence="1 2">
    <name type="scientific">Corallococcus exercitus</name>
    <dbReference type="NCBI Taxonomy" id="2316736"/>
    <lineage>
        <taxon>Bacteria</taxon>
        <taxon>Pseudomonadati</taxon>
        <taxon>Myxococcota</taxon>
        <taxon>Myxococcia</taxon>
        <taxon>Myxococcales</taxon>
        <taxon>Cystobacterineae</taxon>
        <taxon>Myxococcaceae</taxon>
        <taxon>Corallococcus</taxon>
    </lineage>
</organism>